<evidence type="ECO:0000313" key="3">
    <source>
        <dbReference type="EMBL" id="BDR52368.1"/>
    </source>
</evidence>
<organism evidence="3 4">
    <name type="scientific">Bombiscardovia nodaiensis</name>
    <dbReference type="NCBI Taxonomy" id="2932181"/>
    <lineage>
        <taxon>Bacteria</taxon>
        <taxon>Bacillati</taxon>
        <taxon>Actinomycetota</taxon>
        <taxon>Actinomycetes</taxon>
        <taxon>Bifidobacteriales</taxon>
        <taxon>Bifidobacteriaceae</taxon>
        <taxon>Bombiscardovia</taxon>
    </lineage>
</organism>
<dbReference type="Pfam" id="PF09704">
    <property type="entry name" value="Cas_Cas5d"/>
    <property type="match status" value="1"/>
</dbReference>
<evidence type="ECO:0000256" key="1">
    <source>
        <dbReference type="ARBA" id="ARBA00023118"/>
    </source>
</evidence>
<dbReference type="CDD" id="cd09645">
    <property type="entry name" value="Cas5_I-E"/>
    <property type="match status" value="1"/>
</dbReference>
<dbReference type="Proteomes" id="UP001321766">
    <property type="component" value="Chromosome"/>
</dbReference>
<keyword evidence="4" id="KW-1185">Reference proteome</keyword>
<dbReference type="NCBIfam" id="TIGR02593">
    <property type="entry name" value="CRISPR_cas5"/>
    <property type="match status" value="1"/>
</dbReference>
<feature type="region of interest" description="Disordered" evidence="2">
    <location>
        <begin position="217"/>
        <end position="239"/>
    </location>
</feature>
<dbReference type="Gene3D" id="3.30.70.2660">
    <property type="match status" value="1"/>
</dbReference>
<evidence type="ECO:0008006" key="5">
    <source>
        <dbReference type="Google" id="ProtNLM"/>
    </source>
</evidence>
<keyword evidence="1" id="KW-0051">Antiviral defense</keyword>
<dbReference type="EMBL" id="AP026798">
    <property type="protein sequence ID" value="BDR52368.1"/>
    <property type="molecule type" value="Genomic_DNA"/>
</dbReference>
<gene>
    <name evidence="3" type="ORF">KIM372_02750</name>
</gene>
<dbReference type="InterPro" id="IPR021124">
    <property type="entry name" value="CRISPR-assoc_prot_Cas5"/>
</dbReference>
<evidence type="ECO:0000256" key="2">
    <source>
        <dbReference type="SAM" id="MobiDB-lite"/>
    </source>
</evidence>
<proteinExistence type="predicted"/>
<name>A0ABN6SAX8_9BIFI</name>
<reference evidence="3 4" key="1">
    <citation type="journal article" date="2023" name="Microbiol. Spectr.">
        <title>Symbiosis of Carpenter Bees with Uncharacterized Lactic Acid Bacteria Showing NAD Auxotrophy.</title>
        <authorList>
            <person name="Kawasaki S."/>
            <person name="Ozawa K."/>
            <person name="Mori T."/>
            <person name="Yamamoto A."/>
            <person name="Ito M."/>
            <person name="Ohkuma M."/>
            <person name="Sakamoto M."/>
            <person name="Matsutani M."/>
        </authorList>
    </citation>
    <scope>NUCLEOTIDE SEQUENCE [LARGE SCALE GENOMIC DNA]</scope>
    <source>
        <strain evidence="3 4">Kim37-2</strain>
    </source>
</reference>
<sequence length="239" mass="27030">MSVLLLRLAGPLQAWGDSSRFTRRNTRKEPTKSGVIGLLASAQGRSREDDIEDLVKLEYGVRTEQPGRIIRDFQTERREDTNTIMPLSNRYYLSDAVFLVALSASEEVLTSLEAALRMPKWPLYLGRRACPATLPITLGLRQEYETVRQALSSEPWQADPWYRKRYQPLHLAVACDGQEGEAFESQTDIPLTFSIEHRRYASRPVFHFEVANPSVSLGDAEQSEPSAFSDADGFDPMSF</sequence>
<dbReference type="InterPro" id="IPR013422">
    <property type="entry name" value="CRISPR-assoc_prot_Cas5_N"/>
</dbReference>
<accession>A0ABN6SAX8</accession>
<dbReference type="InterPro" id="IPR010147">
    <property type="entry name" value="CRISPR-assoc_prot_CasD"/>
</dbReference>
<dbReference type="NCBIfam" id="TIGR01868">
    <property type="entry name" value="casD_Cas5e"/>
    <property type="match status" value="1"/>
</dbReference>
<protein>
    <recommendedName>
        <fullName evidence="5">Type I-E CRISPR-associated protein Cas5/CasD</fullName>
    </recommendedName>
</protein>
<evidence type="ECO:0000313" key="4">
    <source>
        <dbReference type="Proteomes" id="UP001321766"/>
    </source>
</evidence>